<dbReference type="Pfam" id="PF19737">
    <property type="entry name" value="FKTN_N"/>
    <property type="match status" value="1"/>
</dbReference>
<feature type="domain" description="Ribitol-5-phosphate transferase FKTN N-terminal" evidence="1">
    <location>
        <begin position="3"/>
        <end position="130"/>
    </location>
</feature>
<dbReference type="InterPro" id="IPR045587">
    <property type="entry name" value="FKTN_N"/>
</dbReference>
<dbReference type="Ensembl" id="ENSAMXT00005034927.1">
    <property type="protein sequence ID" value="ENSAMXP00005031934.1"/>
    <property type="gene ID" value="ENSAMXG00005015614.1"/>
</dbReference>
<organism evidence="2 3">
    <name type="scientific">Astyanax mexicanus</name>
    <name type="common">Blind cave fish</name>
    <name type="synonym">Astyanax fasciatus mexicanus</name>
    <dbReference type="NCBI Taxonomy" id="7994"/>
    <lineage>
        <taxon>Eukaryota</taxon>
        <taxon>Metazoa</taxon>
        <taxon>Chordata</taxon>
        <taxon>Craniata</taxon>
        <taxon>Vertebrata</taxon>
        <taxon>Euteleostomi</taxon>
        <taxon>Actinopterygii</taxon>
        <taxon>Neopterygii</taxon>
        <taxon>Teleostei</taxon>
        <taxon>Ostariophysi</taxon>
        <taxon>Characiformes</taxon>
        <taxon>Characoidei</taxon>
        <taxon>Acestrorhamphidae</taxon>
        <taxon>Acestrorhamphinae</taxon>
        <taxon>Astyanax</taxon>
    </lineage>
</organism>
<evidence type="ECO:0000313" key="3">
    <source>
        <dbReference type="Proteomes" id="UP000694621"/>
    </source>
</evidence>
<name>A0A8B9RC45_ASTMX</name>
<evidence type="ECO:0000259" key="1">
    <source>
        <dbReference type="Pfam" id="PF19737"/>
    </source>
</evidence>
<sequence>MSKLLQVGGKDPRLVSMDDLMGSEIPLHLLFRFNSRVLHVVVLYERSGNYLWHGPLRLKASADRTFAPFGKLDFGRYAGAYDRPELLLTTLDGLDVRIPKNFSRFLGELSNNRFLECRYREAAAFYQVSYQITCSVFIHFTSCFPLLTTFMEMRISFSSRTWHTAHTAKSTN</sequence>
<evidence type="ECO:0000313" key="2">
    <source>
        <dbReference type="Ensembl" id="ENSAMXP00005031934.1"/>
    </source>
</evidence>
<dbReference type="AlphaFoldDB" id="A0A8B9RC45"/>
<accession>A0A8B9RC45</accession>
<reference evidence="2" key="1">
    <citation type="submission" date="2025-08" db="UniProtKB">
        <authorList>
            <consortium name="Ensembl"/>
        </authorList>
    </citation>
    <scope>IDENTIFICATION</scope>
</reference>
<protein>
    <recommendedName>
        <fullName evidence="1">Ribitol-5-phosphate transferase FKTN N-terminal domain-containing protein</fullName>
    </recommendedName>
</protein>
<dbReference type="Proteomes" id="UP000694621">
    <property type="component" value="Unplaced"/>
</dbReference>
<proteinExistence type="predicted"/>